<sequence length="218" mass="24771">MLRSTLLNAACYTKKEEAQANADIWYQRAQLALKNGKEQLARDALIQREHELEVMKTIQSQMDTQGVATKKLYEGIKVLDAKIREANSKKEQYIARAKAAESTQKINDMLSGMTGMTSMDAFKRMEEKVEALEAAAEASAEMTLMEEDLLLSSSKLELDRKFMLFESSAAVDDELKKMKQNLLSESFHTKVPENYESSAEFELEIMRNKICDDESFSI</sequence>
<accession>A0A6V2JME9</accession>
<evidence type="ECO:0000256" key="1">
    <source>
        <dbReference type="ARBA" id="ARBA00043985"/>
    </source>
</evidence>
<dbReference type="Pfam" id="PF04012">
    <property type="entry name" value="PspA_IM30"/>
    <property type="match status" value="1"/>
</dbReference>
<name>A0A6V2JME9_9STRA</name>
<feature type="coiled-coil region" evidence="2">
    <location>
        <begin position="76"/>
        <end position="142"/>
    </location>
</feature>
<gene>
    <name evidence="3" type="ORF">DBRI00130_LOCUS27623</name>
    <name evidence="4" type="ORF">DBRI00130_LOCUS27624</name>
</gene>
<evidence type="ECO:0000313" key="3">
    <source>
        <dbReference type="EMBL" id="CAE4631449.1"/>
    </source>
</evidence>
<reference evidence="4" key="1">
    <citation type="submission" date="2021-01" db="EMBL/GenBank/DDBJ databases">
        <authorList>
            <person name="Corre E."/>
            <person name="Pelletier E."/>
            <person name="Niang G."/>
            <person name="Scheremetjew M."/>
            <person name="Finn R."/>
            <person name="Kale V."/>
            <person name="Holt S."/>
            <person name="Cochrane G."/>
            <person name="Meng A."/>
            <person name="Brown T."/>
            <person name="Cohen L."/>
        </authorList>
    </citation>
    <scope>NUCLEOTIDE SEQUENCE</scope>
    <source>
        <strain evidence="4">GSO104</strain>
    </source>
</reference>
<evidence type="ECO:0000313" key="4">
    <source>
        <dbReference type="EMBL" id="CAE4631451.1"/>
    </source>
</evidence>
<dbReference type="PANTHER" id="PTHR31088">
    <property type="entry name" value="MEMBRANE-ASSOCIATED PROTEIN VIPP1, CHLOROPLASTIC"/>
    <property type="match status" value="1"/>
</dbReference>
<evidence type="ECO:0000256" key="2">
    <source>
        <dbReference type="SAM" id="Coils"/>
    </source>
</evidence>
<dbReference type="InterPro" id="IPR007157">
    <property type="entry name" value="PspA_VIPP1"/>
</dbReference>
<dbReference type="EMBL" id="HBNS01035377">
    <property type="protein sequence ID" value="CAE4631449.1"/>
    <property type="molecule type" value="Transcribed_RNA"/>
</dbReference>
<comment type="similarity">
    <text evidence="1">Belongs to the PspA/Vipp/IM30 family.</text>
</comment>
<organism evidence="4">
    <name type="scientific">Ditylum brightwellii</name>
    <dbReference type="NCBI Taxonomy" id="49249"/>
    <lineage>
        <taxon>Eukaryota</taxon>
        <taxon>Sar</taxon>
        <taxon>Stramenopiles</taxon>
        <taxon>Ochrophyta</taxon>
        <taxon>Bacillariophyta</taxon>
        <taxon>Mediophyceae</taxon>
        <taxon>Lithodesmiophycidae</taxon>
        <taxon>Lithodesmiales</taxon>
        <taxon>Lithodesmiaceae</taxon>
        <taxon>Ditylum</taxon>
    </lineage>
</organism>
<proteinExistence type="inferred from homology"/>
<keyword evidence="2" id="KW-0175">Coiled coil</keyword>
<dbReference type="EMBL" id="HBNS01035378">
    <property type="protein sequence ID" value="CAE4631451.1"/>
    <property type="molecule type" value="Transcribed_RNA"/>
</dbReference>
<dbReference type="AlphaFoldDB" id="A0A6V2JME9"/>
<dbReference type="PANTHER" id="PTHR31088:SF6">
    <property type="entry name" value="PHAGE SHOCK PROTEIN A"/>
    <property type="match status" value="1"/>
</dbReference>
<protein>
    <submittedName>
        <fullName evidence="4">Uncharacterized protein</fullName>
    </submittedName>
</protein>